<dbReference type="EMBL" id="ML977558">
    <property type="protein sequence ID" value="KAF2006824.1"/>
    <property type="molecule type" value="Genomic_DNA"/>
</dbReference>
<evidence type="ECO:0000313" key="2">
    <source>
        <dbReference type="EMBL" id="KAF2006824.1"/>
    </source>
</evidence>
<dbReference type="AlphaFoldDB" id="A0A6A5X0F5"/>
<reference evidence="2" key="1">
    <citation type="journal article" date="2020" name="Stud. Mycol.">
        <title>101 Dothideomycetes genomes: a test case for predicting lifestyles and emergence of pathogens.</title>
        <authorList>
            <person name="Haridas S."/>
            <person name="Albert R."/>
            <person name="Binder M."/>
            <person name="Bloem J."/>
            <person name="Labutti K."/>
            <person name="Salamov A."/>
            <person name="Andreopoulos B."/>
            <person name="Baker S."/>
            <person name="Barry K."/>
            <person name="Bills G."/>
            <person name="Bluhm B."/>
            <person name="Cannon C."/>
            <person name="Castanera R."/>
            <person name="Culley D."/>
            <person name="Daum C."/>
            <person name="Ezra D."/>
            <person name="Gonzalez J."/>
            <person name="Henrissat B."/>
            <person name="Kuo A."/>
            <person name="Liang C."/>
            <person name="Lipzen A."/>
            <person name="Lutzoni F."/>
            <person name="Magnuson J."/>
            <person name="Mondo S."/>
            <person name="Nolan M."/>
            <person name="Ohm R."/>
            <person name="Pangilinan J."/>
            <person name="Park H.-J."/>
            <person name="Ramirez L."/>
            <person name="Alfaro M."/>
            <person name="Sun H."/>
            <person name="Tritt A."/>
            <person name="Yoshinaga Y."/>
            <person name="Zwiers L.-H."/>
            <person name="Turgeon B."/>
            <person name="Goodwin S."/>
            <person name="Spatafora J."/>
            <person name="Crous P."/>
            <person name="Grigoriev I."/>
        </authorList>
    </citation>
    <scope>NUCLEOTIDE SEQUENCE</scope>
    <source>
        <strain evidence="2">CBS 123094</strain>
    </source>
</reference>
<evidence type="ECO:0000313" key="3">
    <source>
        <dbReference type="Proteomes" id="UP000799779"/>
    </source>
</evidence>
<feature type="region of interest" description="Disordered" evidence="1">
    <location>
        <begin position="192"/>
        <end position="215"/>
    </location>
</feature>
<dbReference type="Proteomes" id="UP000799779">
    <property type="component" value="Unassembled WGS sequence"/>
</dbReference>
<accession>A0A6A5X0F5</accession>
<keyword evidence="3" id="KW-1185">Reference proteome</keyword>
<name>A0A6A5X0F5_9PLEO</name>
<feature type="region of interest" description="Disordered" evidence="1">
    <location>
        <begin position="116"/>
        <end position="142"/>
    </location>
</feature>
<organism evidence="2 3">
    <name type="scientific">Amniculicola lignicola CBS 123094</name>
    <dbReference type="NCBI Taxonomy" id="1392246"/>
    <lineage>
        <taxon>Eukaryota</taxon>
        <taxon>Fungi</taxon>
        <taxon>Dikarya</taxon>
        <taxon>Ascomycota</taxon>
        <taxon>Pezizomycotina</taxon>
        <taxon>Dothideomycetes</taxon>
        <taxon>Pleosporomycetidae</taxon>
        <taxon>Pleosporales</taxon>
        <taxon>Amniculicolaceae</taxon>
        <taxon>Amniculicola</taxon>
    </lineage>
</organism>
<proteinExistence type="predicted"/>
<sequence length="215" mass="22383">MSGAQYVERERHGGRQHASTLSDVFEDGTIGGPADRQLFDGSVAVALGAFGPLITFALSYGQSPAPIPAGTLLVAARHISRVVNDHWPGVQAAAMVGRWVGAGSVFAGAASRRTSSLAHARPLPPQPPNATNKPPADQDLPATRFQPSWLLTRPNASLVVISPGSTERVVRWSGGPRDDDIAAIEIPVEPAAGAPSRISQCGGGGGGGFQQERQW</sequence>
<gene>
    <name evidence="2" type="ORF">P154DRAFT_517296</name>
</gene>
<evidence type="ECO:0000256" key="1">
    <source>
        <dbReference type="SAM" id="MobiDB-lite"/>
    </source>
</evidence>
<protein>
    <submittedName>
        <fullName evidence="2">Uncharacterized protein</fullName>
    </submittedName>
</protein>